<reference evidence="3" key="4">
    <citation type="submission" date="2025-05" db="UniProtKB">
        <authorList>
            <consortium name="EnsemblFungi"/>
        </authorList>
    </citation>
    <scope>IDENTIFICATION</scope>
    <source>
        <strain evidence="3">isolate 1-1 / race 1 (BBBD)</strain>
    </source>
</reference>
<reference evidence="3 4" key="3">
    <citation type="journal article" date="2017" name="G3 (Bethesda)">
        <title>Comparative analysis highlights variable genome content of wheat rusts and divergence of the mating loci.</title>
        <authorList>
            <person name="Cuomo C.A."/>
            <person name="Bakkeren G."/>
            <person name="Khalil H.B."/>
            <person name="Panwar V."/>
            <person name="Joly D."/>
            <person name="Linning R."/>
            <person name="Sakthikumar S."/>
            <person name="Song X."/>
            <person name="Adiconis X."/>
            <person name="Fan L."/>
            <person name="Goldberg J.M."/>
            <person name="Levin J.Z."/>
            <person name="Young S."/>
            <person name="Zeng Q."/>
            <person name="Anikster Y."/>
            <person name="Bruce M."/>
            <person name="Wang M."/>
            <person name="Yin C."/>
            <person name="McCallum B."/>
            <person name="Szabo L.J."/>
            <person name="Hulbert S."/>
            <person name="Chen X."/>
            <person name="Fellers J.P."/>
        </authorList>
    </citation>
    <scope>NUCLEOTIDE SEQUENCE</scope>
    <source>
        <strain evidence="4">Isolate 1-1 / race 1 (BBBD)</strain>
        <strain evidence="3">isolate 1-1 / race 1 (BBBD)</strain>
    </source>
</reference>
<dbReference type="STRING" id="630390.A0A180G559"/>
<feature type="region of interest" description="Disordered" evidence="1">
    <location>
        <begin position="48"/>
        <end position="67"/>
    </location>
</feature>
<sequence>MEAMGTNLGATDTNPEAMETDTPIGSPTSSLFDDSDSSSDIDAEVLESTAASKKKKRDAKDKEYQETKQISKIVKSTRIPHQASALATSVTQFIKHMMGLENSNSTLPEPPAKKEIVQWTNYTEDRKSIVIKKLKDNGELGRLGNDTETSSIENKKKPSATDKFMRKEKLAAVRKDGIELVRYTPAIEIPPQARKQTISFQTKQTVDHEFQSKGFSRITFEWTARSLSASQWNAATATILVENWSRWYKTQVEDQKDLKENIMGIVERWFRNMRTSYLKQLRSVNDSPGESTSAQRTTTKKEVPAKSLKDRKKISEHRHQAACRLFPKNPKFTVLMKNYQTGSDYEDNDNDPTQQRTRIIPHWRSEVFTDVLHQLDEAAKYFQKNAKGRRNLAELLRRGGAKVESTDAEEEIEVPKKLPIDCYNPDYLEKLAALGTRELKAKDPMPSKN</sequence>
<proteinExistence type="predicted"/>
<name>A0A180G559_PUCT1</name>
<keyword evidence="4" id="KW-1185">Reference proteome</keyword>
<gene>
    <name evidence="2" type="ORF">PTTG_29288</name>
</gene>
<feature type="compositionally biased region" description="Acidic residues" evidence="1">
    <location>
        <begin position="33"/>
        <end position="42"/>
    </location>
</feature>
<evidence type="ECO:0000313" key="4">
    <source>
        <dbReference type="Proteomes" id="UP000005240"/>
    </source>
</evidence>
<evidence type="ECO:0000313" key="2">
    <source>
        <dbReference type="EMBL" id="OAV87758.1"/>
    </source>
</evidence>
<feature type="region of interest" description="Disordered" evidence="1">
    <location>
        <begin position="1"/>
        <end position="42"/>
    </location>
</feature>
<dbReference type="VEuPathDB" id="FungiDB:PTTG_29288"/>
<feature type="compositionally biased region" description="Basic and acidic residues" evidence="1">
    <location>
        <begin position="299"/>
        <end position="308"/>
    </location>
</feature>
<dbReference type="EnsemblFungi" id="PTTG_29288-t43_1">
    <property type="protein sequence ID" value="PTTG_29288-t43_1-p1"/>
    <property type="gene ID" value="PTTG_29288"/>
</dbReference>
<dbReference type="EMBL" id="ADAS02000288">
    <property type="protein sequence ID" value="OAV87758.1"/>
    <property type="molecule type" value="Genomic_DNA"/>
</dbReference>
<protein>
    <submittedName>
        <fullName evidence="2 3">Uncharacterized protein</fullName>
    </submittedName>
</protein>
<evidence type="ECO:0000313" key="3">
    <source>
        <dbReference type="EnsemblFungi" id="PTTG_29288-t43_1-p1"/>
    </source>
</evidence>
<reference evidence="2" key="2">
    <citation type="submission" date="2016-05" db="EMBL/GenBank/DDBJ databases">
        <title>Comparative analysis highlights variable genome content of wheat rusts and divergence of the mating loci.</title>
        <authorList>
            <person name="Cuomo C.A."/>
            <person name="Bakkeren G."/>
            <person name="Szabo L."/>
            <person name="Khalil H."/>
            <person name="Joly D."/>
            <person name="Goldberg J."/>
            <person name="Young S."/>
            <person name="Zeng Q."/>
            <person name="Fellers J."/>
        </authorList>
    </citation>
    <scope>NUCLEOTIDE SEQUENCE [LARGE SCALE GENOMIC DNA]</scope>
    <source>
        <strain evidence="2">1-1 BBBD Race 1</strain>
    </source>
</reference>
<reference evidence="2" key="1">
    <citation type="submission" date="2009-11" db="EMBL/GenBank/DDBJ databases">
        <authorList>
            <consortium name="The Broad Institute Genome Sequencing Platform"/>
            <person name="Ward D."/>
            <person name="Feldgarden M."/>
            <person name="Earl A."/>
            <person name="Young S.K."/>
            <person name="Zeng Q."/>
            <person name="Koehrsen M."/>
            <person name="Alvarado L."/>
            <person name="Berlin A."/>
            <person name="Bochicchio J."/>
            <person name="Borenstein D."/>
            <person name="Chapman S.B."/>
            <person name="Chen Z."/>
            <person name="Engels R."/>
            <person name="Freedman E."/>
            <person name="Gellesch M."/>
            <person name="Goldberg J."/>
            <person name="Griggs A."/>
            <person name="Gujja S."/>
            <person name="Heilman E."/>
            <person name="Heiman D."/>
            <person name="Hepburn T."/>
            <person name="Howarth C."/>
            <person name="Jen D."/>
            <person name="Larson L."/>
            <person name="Lewis B."/>
            <person name="Mehta T."/>
            <person name="Park D."/>
            <person name="Pearson M."/>
            <person name="Roberts A."/>
            <person name="Saif S."/>
            <person name="Shea T."/>
            <person name="Shenoy N."/>
            <person name="Sisk P."/>
            <person name="Stolte C."/>
            <person name="Sykes S."/>
            <person name="Thomson T."/>
            <person name="Walk T."/>
            <person name="White J."/>
            <person name="Yandava C."/>
            <person name="Izard J."/>
            <person name="Baranova O.V."/>
            <person name="Blanton J.M."/>
            <person name="Tanner A.C."/>
            <person name="Dewhirst F.E."/>
            <person name="Haas B."/>
            <person name="Nusbaum C."/>
            <person name="Birren B."/>
        </authorList>
    </citation>
    <scope>NUCLEOTIDE SEQUENCE [LARGE SCALE GENOMIC DNA]</scope>
    <source>
        <strain evidence="2">1-1 BBBD Race 1</strain>
    </source>
</reference>
<dbReference type="Proteomes" id="UP000005240">
    <property type="component" value="Unassembled WGS sequence"/>
</dbReference>
<feature type="compositionally biased region" description="Polar residues" evidence="1">
    <location>
        <begin position="281"/>
        <end position="297"/>
    </location>
</feature>
<organism evidence="2">
    <name type="scientific">Puccinia triticina (isolate 1-1 / race 1 (BBBD))</name>
    <name type="common">Brown leaf rust fungus</name>
    <dbReference type="NCBI Taxonomy" id="630390"/>
    <lineage>
        <taxon>Eukaryota</taxon>
        <taxon>Fungi</taxon>
        <taxon>Dikarya</taxon>
        <taxon>Basidiomycota</taxon>
        <taxon>Pucciniomycotina</taxon>
        <taxon>Pucciniomycetes</taxon>
        <taxon>Pucciniales</taxon>
        <taxon>Pucciniaceae</taxon>
        <taxon>Puccinia</taxon>
    </lineage>
</organism>
<dbReference type="OrthoDB" id="2507084at2759"/>
<dbReference type="AlphaFoldDB" id="A0A180G559"/>
<feature type="region of interest" description="Disordered" evidence="1">
    <location>
        <begin position="281"/>
        <end position="314"/>
    </location>
</feature>
<evidence type="ECO:0000256" key="1">
    <source>
        <dbReference type="SAM" id="MobiDB-lite"/>
    </source>
</evidence>
<accession>A0A180G559</accession>